<dbReference type="AlphaFoldDB" id="A0A382ZQ31"/>
<feature type="region of interest" description="Disordered" evidence="1">
    <location>
        <begin position="1"/>
        <end position="29"/>
    </location>
</feature>
<protein>
    <recommendedName>
        <fullName evidence="3">Aldehyde dehydrogenase domain-containing protein</fullName>
    </recommendedName>
</protein>
<evidence type="ECO:0008006" key="3">
    <source>
        <dbReference type="Google" id="ProtNLM"/>
    </source>
</evidence>
<feature type="non-terminal residue" evidence="2">
    <location>
        <position position="29"/>
    </location>
</feature>
<organism evidence="2">
    <name type="scientific">marine metagenome</name>
    <dbReference type="NCBI Taxonomy" id="408172"/>
    <lineage>
        <taxon>unclassified sequences</taxon>
        <taxon>metagenomes</taxon>
        <taxon>ecological metagenomes</taxon>
    </lineage>
</organism>
<feature type="compositionally biased region" description="Basic and acidic residues" evidence="1">
    <location>
        <begin position="1"/>
        <end position="12"/>
    </location>
</feature>
<proteinExistence type="predicted"/>
<sequence length="29" mass="3027">MRKITHLIDAKSVESTSGNVGPVFNPATG</sequence>
<gene>
    <name evidence="2" type="ORF">METZ01_LOCUS450367</name>
</gene>
<reference evidence="2" key="1">
    <citation type="submission" date="2018-05" db="EMBL/GenBank/DDBJ databases">
        <authorList>
            <person name="Lanie J.A."/>
            <person name="Ng W.-L."/>
            <person name="Kazmierczak K.M."/>
            <person name="Andrzejewski T.M."/>
            <person name="Davidsen T.M."/>
            <person name="Wayne K.J."/>
            <person name="Tettelin H."/>
            <person name="Glass J.I."/>
            <person name="Rusch D."/>
            <person name="Podicherti R."/>
            <person name="Tsui H.-C.T."/>
            <person name="Winkler M.E."/>
        </authorList>
    </citation>
    <scope>NUCLEOTIDE SEQUENCE</scope>
</reference>
<evidence type="ECO:0000313" key="2">
    <source>
        <dbReference type="EMBL" id="SVD97513.1"/>
    </source>
</evidence>
<name>A0A382ZQ31_9ZZZZ</name>
<dbReference type="EMBL" id="UINC01185682">
    <property type="protein sequence ID" value="SVD97513.1"/>
    <property type="molecule type" value="Genomic_DNA"/>
</dbReference>
<evidence type="ECO:0000256" key="1">
    <source>
        <dbReference type="SAM" id="MobiDB-lite"/>
    </source>
</evidence>
<accession>A0A382ZQ31</accession>